<evidence type="ECO:0000313" key="2">
    <source>
        <dbReference type="Proteomes" id="UP000023067"/>
    </source>
</evidence>
<gene>
    <name evidence="1" type="ORF">BF93_01440</name>
</gene>
<keyword evidence="2" id="KW-1185">Reference proteome</keyword>
<name>Z9JSN4_9MICO</name>
<dbReference type="Gene3D" id="3.40.50.2000">
    <property type="entry name" value="Glycogen Phosphorylase B"/>
    <property type="match status" value="2"/>
</dbReference>
<dbReference type="OrthoDB" id="9813214at2"/>
<dbReference type="Proteomes" id="UP000023067">
    <property type="component" value="Unassembled WGS sequence"/>
</dbReference>
<evidence type="ECO:0008006" key="3">
    <source>
        <dbReference type="Google" id="ProtNLM"/>
    </source>
</evidence>
<sequence length="384" mass="42694">MARVPDASLLVISLSPIHRDSRVLRQLSVVKEFGRVTTVGYGPAPEGSDEHLQVPDHLTTLPQTVPGVAKLALRRLRSAELAAPAIAWTLEALRGRRFDVVVANEARILALAEVVADGAPIWADMHEWAPEERTHVLSWRLLVAPLMDHLCREYLPRMAAVTTVGDKIGDLYRERYGVEALTMRNSSQWRDLAPSETPEDRVRLVHSGSAVLGRNLEAMIEVVHRLPERFTMDFYLVPANDGGKYMRVLKEKAAGSDRVRFLPPVGPMDLPGTLNQYDMGVYWLPPFTTNGRLALPNKFFDFVQARLAIAVGPSEEMAHLTREHQLGPVSRSFEIEDCVESIASVTPEQIQGWKAHADRASRELSFDHDADVARGILGRLLAAS</sequence>
<organism evidence="1 2">
    <name type="scientific">Brachybacterium phenoliresistens</name>
    <dbReference type="NCBI Taxonomy" id="396014"/>
    <lineage>
        <taxon>Bacteria</taxon>
        <taxon>Bacillati</taxon>
        <taxon>Actinomycetota</taxon>
        <taxon>Actinomycetes</taxon>
        <taxon>Micrococcales</taxon>
        <taxon>Dermabacteraceae</taxon>
        <taxon>Brachybacterium</taxon>
    </lineage>
</organism>
<comment type="caution">
    <text evidence="1">The sequence shown here is derived from an EMBL/GenBank/DDBJ whole genome shotgun (WGS) entry which is preliminary data.</text>
</comment>
<dbReference type="PATRIC" id="fig|396014.3.peg.2326"/>
<protein>
    <recommendedName>
        <fullName evidence="3">D-inositol 3-phosphate glycosyltransferase</fullName>
    </recommendedName>
</protein>
<dbReference type="EMBL" id="JDYK01000012">
    <property type="protein sequence ID" value="EWS80772.1"/>
    <property type="molecule type" value="Genomic_DNA"/>
</dbReference>
<proteinExistence type="predicted"/>
<evidence type="ECO:0000313" key="1">
    <source>
        <dbReference type="EMBL" id="EWS80772.1"/>
    </source>
</evidence>
<dbReference type="STRING" id="396014.BF93_01440"/>
<dbReference type="AlphaFoldDB" id="Z9JSN4"/>
<reference evidence="1 2" key="1">
    <citation type="submission" date="2014-02" db="EMBL/GenBank/DDBJ databases">
        <title>Genome sequence of Brachybacterium phenoliresistens strain W13A50.</title>
        <authorList>
            <person name="Wang X."/>
        </authorList>
    </citation>
    <scope>NUCLEOTIDE SEQUENCE [LARGE SCALE GENOMIC DNA]</scope>
    <source>
        <strain evidence="1 2">W13A50</strain>
    </source>
</reference>
<dbReference type="eggNOG" id="COG0438">
    <property type="taxonomic scope" value="Bacteria"/>
</dbReference>
<accession>Z9JSN4</accession>
<dbReference type="SUPFAM" id="SSF53756">
    <property type="entry name" value="UDP-Glycosyltransferase/glycogen phosphorylase"/>
    <property type="match status" value="1"/>
</dbReference>
<dbReference type="HOGENOM" id="CLU_059883_0_0_11"/>